<sequence>MGESLGERIRHLRGRQNLSQKQLASQLNISNVQLSRYESGDRTPDPEVIARIARFFDVSTDYLLGLQDQLHNASSNKVKEQQLIQAIKKIDGLEPFIHSIIEHPHQFKKIEQIWAIIKDET</sequence>
<organism evidence="3 4">
    <name type="scientific">Pullulanibacillus camelliae</name>
    <dbReference type="NCBI Taxonomy" id="1707096"/>
    <lineage>
        <taxon>Bacteria</taxon>
        <taxon>Bacillati</taxon>
        <taxon>Bacillota</taxon>
        <taxon>Bacilli</taxon>
        <taxon>Bacillales</taxon>
        <taxon>Sporolactobacillaceae</taxon>
        <taxon>Pullulanibacillus</taxon>
    </lineage>
</organism>
<evidence type="ECO:0000256" key="1">
    <source>
        <dbReference type="ARBA" id="ARBA00023125"/>
    </source>
</evidence>
<dbReference type="RefSeq" id="WP_188695740.1">
    <property type="nucleotide sequence ID" value="NZ_BMIR01000015.1"/>
</dbReference>
<dbReference type="CDD" id="cd00093">
    <property type="entry name" value="HTH_XRE"/>
    <property type="match status" value="1"/>
</dbReference>
<reference evidence="3" key="2">
    <citation type="submission" date="2020-09" db="EMBL/GenBank/DDBJ databases">
        <authorList>
            <person name="Sun Q."/>
            <person name="Zhou Y."/>
        </authorList>
    </citation>
    <scope>NUCLEOTIDE SEQUENCE</scope>
    <source>
        <strain evidence="3">CGMCC 1.15371</strain>
    </source>
</reference>
<dbReference type="PANTHER" id="PTHR46558">
    <property type="entry name" value="TRACRIPTIONAL REGULATORY PROTEIN-RELATED-RELATED"/>
    <property type="match status" value="1"/>
</dbReference>
<dbReference type="EMBL" id="BMIR01000015">
    <property type="protein sequence ID" value="GGE48636.1"/>
    <property type="molecule type" value="Genomic_DNA"/>
</dbReference>
<evidence type="ECO:0000259" key="2">
    <source>
        <dbReference type="PROSITE" id="PS50943"/>
    </source>
</evidence>
<dbReference type="Proteomes" id="UP000628775">
    <property type="component" value="Unassembled WGS sequence"/>
</dbReference>
<dbReference type="Gene3D" id="1.10.260.40">
    <property type="entry name" value="lambda repressor-like DNA-binding domains"/>
    <property type="match status" value="1"/>
</dbReference>
<reference evidence="3" key="1">
    <citation type="journal article" date="2014" name="Int. J. Syst. Evol. Microbiol.">
        <title>Complete genome sequence of Corynebacterium casei LMG S-19264T (=DSM 44701T), isolated from a smear-ripened cheese.</title>
        <authorList>
            <consortium name="US DOE Joint Genome Institute (JGI-PGF)"/>
            <person name="Walter F."/>
            <person name="Albersmeier A."/>
            <person name="Kalinowski J."/>
            <person name="Ruckert C."/>
        </authorList>
    </citation>
    <scope>NUCLEOTIDE SEQUENCE</scope>
    <source>
        <strain evidence="3">CGMCC 1.15371</strain>
    </source>
</reference>
<dbReference type="InterPro" id="IPR001387">
    <property type="entry name" value="Cro/C1-type_HTH"/>
</dbReference>
<dbReference type="SMART" id="SM00530">
    <property type="entry name" value="HTH_XRE"/>
    <property type="match status" value="1"/>
</dbReference>
<evidence type="ECO:0000313" key="3">
    <source>
        <dbReference type="EMBL" id="GGE48636.1"/>
    </source>
</evidence>
<evidence type="ECO:0000313" key="4">
    <source>
        <dbReference type="Proteomes" id="UP000628775"/>
    </source>
</evidence>
<dbReference type="GO" id="GO:0003677">
    <property type="term" value="F:DNA binding"/>
    <property type="evidence" value="ECO:0007669"/>
    <property type="project" value="UniProtKB-KW"/>
</dbReference>
<keyword evidence="4" id="KW-1185">Reference proteome</keyword>
<dbReference type="SUPFAM" id="SSF47413">
    <property type="entry name" value="lambda repressor-like DNA-binding domains"/>
    <property type="match status" value="1"/>
</dbReference>
<comment type="caution">
    <text evidence="3">The sequence shown here is derived from an EMBL/GenBank/DDBJ whole genome shotgun (WGS) entry which is preliminary data.</text>
</comment>
<dbReference type="AlphaFoldDB" id="A0A8J2YKJ6"/>
<dbReference type="PROSITE" id="PS50943">
    <property type="entry name" value="HTH_CROC1"/>
    <property type="match status" value="1"/>
</dbReference>
<dbReference type="PANTHER" id="PTHR46558:SF11">
    <property type="entry name" value="HTH-TYPE TRANSCRIPTIONAL REGULATOR XRE"/>
    <property type="match status" value="1"/>
</dbReference>
<name>A0A8J2YKJ6_9BACL</name>
<proteinExistence type="predicted"/>
<protein>
    <recommendedName>
        <fullName evidence="2">HTH cro/C1-type domain-containing protein</fullName>
    </recommendedName>
</protein>
<feature type="domain" description="HTH cro/C1-type" evidence="2">
    <location>
        <begin position="9"/>
        <end position="63"/>
    </location>
</feature>
<keyword evidence="1" id="KW-0238">DNA-binding</keyword>
<dbReference type="InterPro" id="IPR010982">
    <property type="entry name" value="Lambda_DNA-bd_dom_sf"/>
</dbReference>
<gene>
    <name evidence="3" type="ORF">GCM10011391_29330</name>
</gene>
<accession>A0A8J2YKJ6</accession>
<dbReference type="Pfam" id="PF01381">
    <property type="entry name" value="HTH_3"/>
    <property type="match status" value="1"/>
</dbReference>